<keyword evidence="2" id="KW-1185">Reference proteome</keyword>
<comment type="caution">
    <text evidence="1">The sequence shown here is derived from an EMBL/GenBank/DDBJ whole genome shotgun (WGS) entry which is preliminary data.</text>
</comment>
<sequence length="791" mass="86900">MAEGAGLDYRLVQRSVRPPRAVTLVCSEGNWRADVLRMVECYARTWGGDGNGLIACSPTWEISEPFWRLAEAFDADHWAVFGPTGRGLQLSDPQAYEERLSSIVRQWARENDADEAKTREMIEPQFLSSSGSGPVAPPELGDRIRRRMAPLASAQVAVTAVFQADEAPPHRLVDMCTLTYQPARTTGLDTGGLPPAVQLLVVARTGLVAPGHLARLRERGDVDHATVPIDRKDMAQVLRFAWTGRPDPDVGYAGQAFLDDMPLAQSRLGCSWFTAFSPDLDSAPAVVMCGDSAEDFCYAYTRRRVAAGETYWLPVGPDDGDLGKDLYTEFGRVLYDLAAHPASDRAVILSSLTLGTDQLHEVRNRLLATPWGKMASSGAPSRIKMTICAPADLPLRRDVHLLDEVHFGDTLHEPFLGTDQARNVEIPLPSKAVGVGPDSCRWQVDVQDPRNVLPARWALRDVITADGPSYGARSSTSGISFDSHGRLFTLAGASLSQRLVQVRLRFPTAREVFTTLLERAGVTLEESDKGRYTRRMIELWGDFTALAADLKAGPAADLLSAWISSSKQQGRVYQGRKYLTLADVCVLTGGSEEAARLLLDRYQQRSIAVRGLLLTCGQCVGTAFYRLEDIGPGFRCQRCRQNNQIVRSAWKGQTLEPQWYYGLDEVAYQGLCSNIHVPILALAILAESAKSFQHMPEAVVHRTGYPDIEVDLWAVIDGRIVIGEAKISDRLEQTNHKEAARCATLRGLIEDLSADEFVMATAGPGWSGRTEAMVNERLAPAAKISWLTGLR</sequence>
<dbReference type="EMBL" id="JBBKAI010000002">
    <property type="protein sequence ID" value="MEJ8658841.1"/>
    <property type="molecule type" value="Genomic_DNA"/>
</dbReference>
<proteinExistence type="predicted"/>
<name>A0ACC6QKF9_9ACTN</name>
<accession>A0ACC6QKF9</accession>
<protein>
    <submittedName>
        <fullName evidence="1">Uncharacterized protein</fullName>
    </submittedName>
</protein>
<gene>
    <name evidence="1" type="ORF">WKI58_20360</name>
</gene>
<reference evidence="1" key="1">
    <citation type="submission" date="2024-03" db="EMBL/GenBank/DDBJ databases">
        <title>Novel Streptomyces species of biotechnological and ecological value are a feature of Machair soil.</title>
        <authorList>
            <person name="Prole J.R."/>
            <person name="Goodfellow M."/>
            <person name="Allenby N."/>
            <person name="Ward A.C."/>
        </authorList>
    </citation>
    <scope>NUCLEOTIDE SEQUENCE</scope>
    <source>
        <strain evidence="1">MS1.AVA.4</strain>
    </source>
</reference>
<organism evidence="1 2">
    <name type="scientific">Streptomyces pratisoli</name>
    <dbReference type="NCBI Taxonomy" id="3139917"/>
    <lineage>
        <taxon>Bacteria</taxon>
        <taxon>Bacillati</taxon>
        <taxon>Actinomycetota</taxon>
        <taxon>Actinomycetes</taxon>
        <taxon>Kitasatosporales</taxon>
        <taxon>Streptomycetaceae</taxon>
        <taxon>Streptomyces</taxon>
    </lineage>
</organism>
<evidence type="ECO:0000313" key="2">
    <source>
        <dbReference type="Proteomes" id="UP001375539"/>
    </source>
</evidence>
<evidence type="ECO:0000313" key="1">
    <source>
        <dbReference type="EMBL" id="MEJ8658841.1"/>
    </source>
</evidence>
<dbReference type="Proteomes" id="UP001375539">
    <property type="component" value="Unassembled WGS sequence"/>
</dbReference>